<name>A0AA44EJ27_9HYPH</name>
<proteinExistence type="predicted"/>
<dbReference type="Proteomes" id="UP001155820">
    <property type="component" value="Unassembled WGS sequence"/>
</dbReference>
<gene>
    <name evidence="2" type="ORF">FOB26_11705</name>
</gene>
<feature type="compositionally biased region" description="Low complexity" evidence="1">
    <location>
        <begin position="1"/>
        <end position="22"/>
    </location>
</feature>
<organism evidence="2 3">
    <name type="scientific">Agrobacterium pusense</name>
    <dbReference type="NCBI Taxonomy" id="648995"/>
    <lineage>
        <taxon>Bacteria</taxon>
        <taxon>Pseudomonadati</taxon>
        <taxon>Pseudomonadota</taxon>
        <taxon>Alphaproteobacteria</taxon>
        <taxon>Hyphomicrobiales</taxon>
        <taxon>Rhizobiaceae</taxon>
        <taxon>Rhizobium/Agrobacterium group</taxon>
        <taxon>Agrobacterium</taxon>
    </lineage>
</organism>
<feature type="compositionally biased region" description="Polar residues" evidence="1">
    <location>
        <begin position="23"/>
        <end position="36"/>
    </location>
</feature>
<feature type="compositionally biased region" description="Low complexity" evidence="1">
    <location>
        <begin position="54"/>
        <end position="66"/>
    </location>
</feature>
<evidence type="ECO:0000256" key="1">
    <source>
        <dbReference type="SAM" id="MobiDB-lite"/>
    </source>
</evidence>
<evidence type="ECO:0000313" key="2">
    <source>
        <dbReference type="EMBL" id="NRF19724.1"/>
    </source>
</evidence>
<dbReference type="SUPFAM" id="SSF160059">
    <property type="entry name" value="PriA/YqbF domain"/>
    <property type="match status" value="1"/>
</dbReference>
<sequence>MSKSTTSTKKSRSTAASAETATGVQQDGVVTTSMASDPSGLRAPDGTHSTNTPASSGDAAGDASADLVKPQVNADHTGTIQATAANETPMPEVEASASGTIANASQGDADGAGANAGSASLKVEDINHLNETLALAAIGGKLLETIAEVAREYPELQEWIGSDDPASIVRELVEENAILKEVREYANKQDTDLQEHVGGYASMTREDFQRNFPLSYALLSSFTGTRSPENPPLVRVTSQRDGFRRGGVAHSTKPVDYRPGELSPEQLEAILAEPLLTVEVV</sequence>
<evidence type="ECO:0000313" key="3">
    <source>
        <dbReference type="Proteomes" id="UP001155820"/>
    </source>
</evidence>
<dbReference type="EMBL" id="JABRWM010000006">
    <property type="protein sequence ID" value="NRF19724.1"/>
    <property type="molecule type" value="Genomic_DNA"/>
</dbReference>
<feature type="region of interest" description="Disordered" evidence="1">
    <location>
        <begin position="1"/>
        <end position="68"/>
    </location>
</feature>
<dbReference type="RefSeq" id="WP_172873608.1">
    <property type="nucleotide sequence ID" value="NZ_JABRWL010000005.1"/>
</dbReference>
<comment type="caution">
    <text evidence="2">The sequence shown here is derived from an EMBL/GenBank/DDBJ whole genome shotgun (WGS) entry which is preliminary data.</text>
</comment>
<dbReference type="AlphaFoldDB" id="A0AA44EJ27"/>
<keyword evidence="3" id="KW-1185">Reference proteome</keyword>
<protein>
    <recommendedName>
        <fullName evidence="4">Mu-like prophage FluMu N-terminal domain-containing protein</fullName>
    </recommendedName>
</protein>
<reference evidence="2" key="1">
    <citation type="submission" date="2019-07" db="EMBL/GenBank/DDBJ databases">
        <title>FDA dAtabase for Regulatory Grade micrObial Sequences (FDA-ARGOS): Supporting development and validation of Infectious Disease Dx tests.</title>
        <authorList>
            <person name="Bachman M."/>
            <person name="Young C."/>
            <person name="Tallon L."/>
            <person name="Sadzewicz L."/>
            <person name="Vavikolanu K."/>
            <person name="Mehta A."/>
            <person name="Aluvathingal J."/>
            <person name="Nadendla S."/>
            <person name="Nandy P."/>
            <person name="Geyer C."/>
            <person name="Yan Y."/>
            <person name="Sichtig H."/>
        </authorList>
    </citation>
    <scope>NUCLEOTIDE SEQUENCE</scope>
    <source>
        <strain evidence="2">FDAARGOS_618</strain>
    </source>
</reference>
<accession>A0AA44EJ27</accession>
<evidence type="ECO:0008006" key="4">
    <source>
        <dbReference type="Google" id="ProtNLM"/>
    </source>
</evidence>